<dbReference type="OMA" id="TDLMECI"/>
<dbReference type="EMBL" id="UYSL01019821">
    <property type="protein sequence ID" value="VDL70269.1"/>
    <property type="molecule type" value="Genomic_DNA"/>
</dbReference>
<evidence type="ECO:0000313" key="4">
    <source>
        <dbReference type="WBParaSite" id="NBR_0000667901-mRNA-1"/>
    </source>
</evidence>
<dbReference type="GO" id="GO:0061617">
    <property type="term" value="C:MICOS complex"/>
    <property type="evidence" value="ECO:0007669"/>
    <property type="project" value="TreeGrafter"/>
</dbReference>
<keyword evidence="3" id="KW-1185">Reference proteome</keyword>
<proteinExistence type="predicted"/>
<dbReference type="Proteomes" id="UP000271162">
    <property type="component" value="Unassembled WGS sequence"/>
</dbReference>
<dbReference type="InterPro" id="IPR052632">
    <property type="entry name" value="MICOS_subunit_Mic19"/>
</dbReference>
<name>A0A0N4XV77_NIPBR</name>
<dbReference type="GO" id="GO:0007007">
    <property type="term" value="P:inner mitochondrial membrane organization"/>
    <property type="evidence" value="ECO:0007669"/>
    <property type="project" value="TreeGrafter"/>
</dbReference>
<feature type="region of interest" description="Disordered" evidence="1">
    <location>
        <begin position="35"/>
        <end position="64"/>
    </location>
</feature>
<evidence type="ECO:0000313" key="2">
    <source>
        <dbReference type="EMBL" id="VDL70269.1"/>
    </source>
</evidence>
<organism evidence="4">
    <name type="scientific">Nippostrongylus brasiliensis</name>
    <name type="common">Rat hookworm</name>
    <dbReference type="NCBI Taxonomy" id="27835"/>
    <lineage>
        <taxon>Eukaryota</taxon>
        <taxon>Metazoa</taxon>
        <taxon>Ecdysozoa</taxon>
        <taxon>Nematoda</taxon>
        <taxon>Chromadorea</taxon>
        <taxon>Rhabditida</taxon>
        <taxon>Rhabditina</taxon>
        <taxon>Rhabditomorpha</taxon>
        <taxon>Strongyloidea</taxon>
        <taxon>Heligmosomidae</taxon>
        <taxon>Nippostrongylus</taxon>
    </lineage>
</organism>
<sequence length="164" mass="19242">MGSAQSQEQPEVVRIDREDIPEEYKTVGVSSDVVRRVNSQTRGSSPDAERLREELARERQEKQRLRDEMTRLTELQQRQYAEGSRTAPAVTNDIEERKRIFDETVQRVQEKFFAYHRENVCADHEKEIMSCLRENRGRVLQCAPLSKLYEKCASDFRQEVLNGH</sequence>
<dbReference type="STRING" id="27835.A0A0N4XV77"/>
<dbReference type="PROSITE" id="PS51808">
    <property type="entry name" value="CHCH"/>
    <property type="match status" value="1"/>
</dbReference>
<reference evidence="4" key="1">
    <citation type="submission" date="2017-02" db="UniProtKB">
        <authorList>
            <consortium name="WormBaseParasite"/>
        </authorList>
    </citation>
    <scope>IDENTIFICATION</scope>
</reference>
<gene>
    <name evidence="2" type="ORF">NBR_LOCUS6680</name>
</gene>
<dbReference type="PANTHER" id="PTHR21588:SF18">
    <property type="entry name" value="MICOS COMPLEX SUBUNIT MIC19"/>
    <property type="match status" value="1"/>
</dbReference>
<reference evidence="2 3" key="2">
    <citation type="submission" date="2018-11" db="EMBL/GenBank/DDBJ databases">
        <authorList>
            <consortium name="Pathogen Informatics"/>
        </authorList>
    </citation>
    <scope>NUCLEOTIDE SEQUENCE [LARGE SCALE GENOMIC DNA]</scope>
</reference>
<accession>A0A0N4XV77</accession>
<evidence type="ECO:0000313" key="3">
    <source>
        <dbReference type="Proteomes" id="UP000271162"/>
    </source>
</evidence>
<dbReference type="PANTHER" id="PTHR21588">
    <property type="entry name" value="COILED-COIL-HELIX-COILED-COIL-HELIX DOMAIN CONTAINING 6"/>
    <property type="match status" value="1"/>
</dbReference>
<dbReference type="AlphaFoldDB" id="A0A0N4XV77"/>
<protein>
    <submittedName>
        <fullName evidence="4">MICOS complex subunit MIC19</fullName>
    </submittedName>
</protein>
<dbReference type="WBParaSite" id="NBR_0000667901-mRNA-1">
    <property type="protein sequence ID" value="NBR_0000667901-mRNA-1"/>
    <property type="gene ID" value="NBR_0000667901"/>
</dbReference>
<feature type="compositionally biased region" description="Basic and acidic residues" evidence="1">
    <location>
        <begin position="47"/>
        <end position="64"/>
    </location>
</feature>
<evidence type="ECO:0000256" key="1">
    <source>
        <dbReference type="SAM" id="MobiDB-lite"/>
    </source>
</evidence>